<dbReference type="Gene3D" id="2.60.120.260">
    <property type="entry name" value="Galactose-binding domain-like"/>
    <property type="match status" value="1"/>
</dbReference>
<name>A0A7M3SA87_9FIRM</name>
<organism evidence="1 2">
    <name type="scientific">Anaerocolumna chitinilytica</name>
    <dbReference type="NCBI Taxonomy" id="1727145"/>
    <lineage>
        <taxon>Bacteria</taxon>
        <taxon>Bacillati</taxon>
        <taxon>Bacillota</taxon>
        <taxon>Clostridia</taxon>
        <taxon>Lachnospirales</taxon>
        <taxon>Lachnospiraceae</taxon>
        <taxon>Anaerocolumna</taxon>
    </lineage>
</organism>
<evidence type="ECO:0000313" key="2">
    <source>
        <dbReference type="Proteomes" id="UP000515703"/>
    </source>
</evidence>
<reference evidence="1 2" key="2">
    <citation type="submission" date="2020-08" db="EMBL/GenBank/DDBJ databases">
        <authorList>
            <person name="Ueki A."/>
            <person name="Tonouchi A."/>
        </authorList>
    </citation>
    <scope>NUCLEOTIDE SEQUENCE [LARGE SCALE GENOMIC DNA]</scope>
    <source>
        <strain evidence="1 2">CTTW</strain>
    </source>
</reference>
<protein>
    <submittedName>
        <fullName evidence="1">Uncharacterized protein</fullName>
    </submittedName>
</protein>
<sequence length="60" mass="7063">MSERIKKEYFPEELSIRLSGRTLYRDNALYLLHGASFLEFEFEGRLLEAELESEGGNEDY</sequence>
<accession>A0A7M3SA87</accession>
<proteinExistence type="predicted"/>
<dbReference type="AlphaFoldDB" id="A0A7M3SA87"/>
<dbReference type="Proteomes" id="UP000515703">
    <property type="component" value="Chromosome"/>
</dbReference>
<evidence type="ECO:0000313" key="1">
    <source>
        <dbReference type="EMBL" id="BCK01505.1"/>
    </source>
</evidence>
<reference evidence="1 2" key="1">
    <citation type="submission" date="2020-08" db="EMBL/GenBank/DDBJ databases">
        <title>Draft genome sequencing of an Anaerocolumna strain isolated from anoxic soil subjected to BSD treatment.</title>
        <authorList>
            <person name="Uek A."/>
            <person name="Tonouchi A."/>
        </authorList>
    </citation>
    <scope>NUCLEOTIDE SEQUENCE [LARGE SCALE GENOMIC DNA]</scope>
    <source>
        <strain evidence="1 2">CTTW</strain>
    </source>
</reference>
<dbReference type="KEGG" id="acht:bsdcttw_45450"/>
<keyword evidence="2" id="KW-1185">Reference proteome</keyword>
<dbReference type="EMBL" id="AP023368">
    <property type="protein sequence ID" value="BCK01505.1"/>
    <property type="molecule type" value="Genomic_DNA"/>
</dbReference>
<gene>
    <name evidence="1" type="ORF">bsdcttw_45450</name>
</gene>
<dbReference type="RefSeq" id="WP_185257059.1">
    <property type="nucleotide sequence ID" value="NZ_AP023368.1"/>
</dbReference>